<dbReference type="InterPro" id="IPR013783">
    <property type="entry name" value="Ig-like_fold"/>
</dbReference>
<proteinExistence type="inferred from homology"/>
<dbReference type="STRING" id="657387.BH688_05930"/>
<dbReference type="PANTHER" id="PTHR30504">
    <property type="entry name" value="GLUCANS BIOSYNTHESIS PROTEIN"/>
    <property type="match status" value="1"/>
</dbReference>
<dbReference type="PIRSF" id="PIRSF006281">
    <property type="entry name" value="MdoG"/>
    <property type="match status" value="1"/>
</dbReference>
<dbReference type="OrthoDB" id="335750at2"/>
<evidence type="ECO:0000256" key="1">
    <source>
        <dbReference type="ARBA" id="ARBA00004418"/>
    </source>
</evidence>
<dbReference type="InterPro" id="IPR007444">
    <property type="entry name" value="Glucan_biosyn_MdoG_C"/>
</dbReference>
<evidence type="ECO:0000256" key="3">
    <source>
        <dbReference type="ARBA" id="ARBA00009284"/>
    </source>
</evidence>
<comment type="pathway">
    <text evidence="2">Glycan metabolism; osmoregulated periplasmic glucan (OPG) biosynthesis.</text>
</comment>
<dbReference type="GO" id="GO:0003824">
    <property type="term" value="F:catalytic activity"/>
    <property type="evidence" value="ECO:0007669"/>
    <property type="project" value="InterPro"/>
</dbReference>
<protein>
    <submittedName>
        <fullName evidence="6">Glucan biosynthesis protein D</fullName>
    </submittedName>
</protein>
<keyword evidence="5" id="KW-0574">Periplasm</keyword>
<organism evidence="6 7">
    <name type="scientific">Kushneria phosphatilytica</name>
    <dbReference type="NCBI Taxonomy" id="657387"/>
    <lineage>
        <taxon>Bacteria</taxon>
        <taxon>Pseudomonadati</taxon>
        <taxon>Pseudomonadota</taxon>
        <taxon>Gammaproteobacteria</taxon>
        <taxon>Oceanospirillales</taxon>
        <taxon>Halomonadaceae</taxon>
        <taxon>Kushneria</taxon>
    </lineage>
</organism>
<dbReference type="Gene3D" id="2.60.40.10">
    <property type="entry name" value="Immunoglobulins"/>
    <property type="match status" value="1"/>
</dbReference>
<dbReference type="Proteomes" id="UP000322553">
    <property type="component" value="Chromosome"/>
</dbReference>
<evidence type="ECO:0000313" key="7">
    <source>
        <dbReference type="Proteomes" id="UP000322553"/>
    </source>
</evidence>
<dbReference type="GO" id="GO:0030246">
    <property type="term" value="F:carbohydrate binding"/>
    <property type="evidence" value="ECO:0007669"/>
    <property type="project" value="InterPro"/>
</dbReference>
<evidence type="ECO:0000256" key="5">
    <source>
        <dbReference type="ARBA" id="ARBA00022764"/>
    </source>
</evidence>
<dbReference type="UniPathway" id="UPA00637"/>
<accession>A0A1S1NXM5</accession>
<evidence type="ECO:0000256" key="4">
    <source>
        <dbReference type="ARBA" id="ARBA00022729"/>
    </source>
</evidence>
<dbReference type="PANTHER" id="PTHR30504:SF3">
    <property type="entry name" value="GLUCANS BIOSYNTHESIS PROTEIN D"/>
    <property type="match status" value="1"/>
</dbReference>
<dbReference type="SUPFAM" id="SSF81296">
    <property type="entry name" value="E set domains"/>
    <property type="match status" value="1"/>
</dbReference>
<dbReference type="SUPFAM" id="SSF74650">
    <property type="entry name" value="Galactose mutarotase-like"/>
    <property type="match status" value="1"/>
</dbReference>
<dbReference type="EMBL" id="CP043420">
    <property type="protein sequence ID" value="QEL11380.1"/>
    <property type="molecule type" value="Genomic_DNA"/>
</dbReference>
<dbReference type="Pfam" id="PF04349">
    <property type="entry name" value="MdoG"/>
    <property type="match status" value="1"/>
</dbReference>
<name>A0A1S1NXM5_9GAMM</name>
<dbReference type="Gene3D" id="2.70.98.10">
    <property type="match status" value="1"/>
</dbReference>
<keyword evidence="7" id="KW-1185">Reference proteome</keyword>
<dbReference type="KEGG" id="kuy:FY550_09670"/>
<dbReference type="InterPro" id="IPR014756">
    <property type="entry name" value="Ig_E-set"/>
</dbReference>
<sequence>MDRRTLLKASLALSALGMTPAAFSARAGSKAPGEGVDIALDDQAQSFSHDWLKRHAREMARSAYQDRTEKLPETLASLDPHHYSNISYDQNHALWSDDADADVQVQFFHVGMHFNQPVRMYSVNDGQAREIHFKPDLFNYQGSGVDTSQLKGQDLGFAGFRVSRSPNFSALANVVAFLGASYFRAIDKNDQFGLSARGLAIDTAMPPDKGSEEFPAFTHFWFEHPDPNRAQLTVYALLDSPSTTGAYRFDIDCQSDRVVMAVDTHVYPRKPIKRLGISPMTSMFLTGSSQQSSRDTVVEQVHDSDRLSMWLDDGEWISRPLYNPKHLQYNAFKAGSPQGFGLVQDDHEFEHYRDTVNWYSNRPSLWCEPTSDWGEGSIVLVELPTMGETVDNIVAFWQPEKPVKAGDDLHYAYRLYWSPRPPFKPSLSQVDKTFSGIGGSRPGWIPGEHPPETWAKRFAVDFRGEPLASMAPDTQIQAEISVSEGRTEVVSIGKLGPLDQWRVQFDWYPASDSTEPVTMRLYLKQGEQTLTETWLYQWVPPQPEDRNWERHDR</sequence>
<dbReference type="InterPro" id="IPR014718">
    <property type="entry name" value="GH-type_carb-bd"/>
</dbReference>
<evidence type="ECO:0000256" key="2">
    <source>
        <dbReference type="ARBA" id="ARBA00005001"/>
    </source>
</evidence>
<dbReference type="GO" id="GO:0030288">
    <property type="term" value="C:outer membrane-bounded periplasmic space"/>
    <property type="evidence" value="ECO:0007669"/>
    <property type="project" value="TreeGrafter"/>
</dbReference>
<reference evidence="6 7" key="1">
    <citation type="submission" date="2019-08" db="EMBL/GenBank/DDBJ databases">
        <title>Complete genome sequence of Kushneria sp. YCWA18, a halophilic phosphate-solubilizing bacterium isolated from Daqiao saltern in China.</title>
        <authorList>
            <person name="Du G.-X."/>
            <person name="Qu L.-Y."/>
        </authorList>
    </citation>
    <scope>NUCLEOTIDE SEQUENCE [LARGE SCALE GENOMIC DNA]</scope>
    <source>
        <strain evidence="6 7">YCWA18</strain>
    </source>
</reference>
<evidence type="ECO:0000313" key="6">
    <source>
        <dbReference type="EMBL" id="QEL11380.1"/>
    </source>
</evidence>
<gene>
    <name evidence="6" type="ORF">FY550_09670</name>
</gene>
<comment type="similarity">
    <text evidence="3">Belongs to the OpgD/OpgG family.</text>
</comment>
<dbReference type="InterPro" id="IPR014438">
    <property type="entry name" value="Glucan_biosyn_MdoG/MdoD"/>
</dbReference>
<dbReference type="GO" id="GO:0051274">
    <property type="term" value="P:beta-glucan biosynthetic process"/>
    <property type="evidence" value="ECO:0007669"/>
    <property type="project" value="TreeGrafter"/>
</dbReference>
<comment type="subcellular location">
    <subcellularLocation>
        <location evidence="1">Periplasm</location>
    </subcellularLocation>
</comment>
<dbReference type="InterPro" id="IPR011013">
    <property type="entry name" value="Gal_mutarotase_sf_dom"/>
</dbReference>
<dbReference type="AlphaFoldDB" id="A0A1S1NXM5"/>
<dbReference type="RefSeq" id="WP_070977724.1">
    <property type="nucleotide sequence ID" value="NZ_CP043420.1"/>
</dbReference>
<keyword evidence="4" id="KW-0732">Signal</keyword>